<dbReference type="GO" id="GO:0005634">
    <property type="term" value="C:nucleus"/>
    <property type="evidence" value="ECO:0007669"/>
    <property type="project" value="UniProtKB-ARBA"/>
</dbReference>
<dbReference type="AlphaFoldDB" id="A0ABD1MNE3"/>
<evidence type="ECO:0000313" key="7">
    <source>
        <dbReference type="Proteomes" id="UP001603857"/>
    </source>
</evidence>
<dbReference type="PROSITE" id="PS50969">
    <property type="entry name" value="FCP1"/>
    <property type="match status" value="1"/>
</dbReference>
<sequence>MHENYLSTFQVPNVSYDANQSVCANVTKDSEGHRYINLSDLVLPGTMQTNPIMVEETTRVATYHDDGVFHHLQQIDTMETNPIIEETTEAANYHDDGVFQLQQIDTMETKPILVEETTGAANYHDDGVFQLQQINTMETNPIMVEETTGAANYHDNGVFQLQQINTMETNPIMVEKTTGAASYHDNGVFQLQQINTMETNPIMVEETTRAANYFDDGVFRLQQIKTMETNPIMVEETTRAANYFDDGVFQLQQINIMETNPIMVEKATGAANYYHDDGGFQLQQICDFSWFDHICHQVNPLPENIHNNYIQFDSDRTDSIDQETLFLQNCLLELSETSDGILPALVSKETVKKKNITLVLDLDETLVHSCMKPCNDVDFTYEIYKKKTKKNITVYVRKRPFLQEFLEKVSDMFEIIIFTAGTKVYAEKLLDVLDPHNKFFYRRLYRESCTLKDHRLCKDLTVLGVDLAKVFIIDNTPEVVRFQVNNGIPIKSWFGDRTDSALISLLPFLEKLVDVDDVRPIIALEYGASN</sequence>
<dbReference type="FunFam" id="3.40.50.1000:FF:000015">
    <property type="entry name" value="CTD small phosphatase-like protein 2"/>
    <property type="match status" value="1"/>
</dbReference>
<protein>
    <recommendedName>
        <fullName evidence="5">FCP1 homology domain-containing protein</fullName>
    </recommendedName>
</protein>
<dbReference type="InterPro" id="IPR050365">
    <property type="entry name" value="TIM50"/>
</dbReference>
<dbReference type="Proteomes" id="UP001603857">
    <property type="component" value="Unassembled WGS sequence"/>
</dbReference>
<dbReference type="EMBL" id="JBGMDY010000004">
    <property type="protein sequence ID" value="KAL2337333.1"/>
    <property type="molecule type" value="Genomic_DNA"/>
</dbReference>
<comment type="function">
    <text evidence="3">Probable phosphatase.</text>
</comment>
<dbReference type="InterPro" id="IPR004274">
    <property type="entry name" value="FCP1_dom"/>
</dbReference>
<dbReference type="GO" id="GO:0004721">
    <property type="term" value="F:phosphoprotein phosphatase activity"/>
    <property type="evidence" value="ECO:0007669"/>
    <property type="project" value="UniProtKB-KW"/>
</dbReference>
<dbReference type="InterPro" id="IPR011948">
    <property type="entry name" value="Dullard_phosphatase"/>
</dbReference>
<dbReference type="CDD" id="cd07521">
    <property type="entry name" value="HAD_FCP1-like"/>
    <property type="match status" value="1"/>
</dbReference>
<accession>A0ABD1MNE3</accession>
<dbReference type="SUPFAM" id="SSF56784">
    <property type="entry name" value="HAD-like"/>
    <property type="match status" value="1"/>
</dbReference>
<keyword evidence="7" id="KW-1185">Reference proteome</keyword>
<evidence type="ECO:0000256" key="2">
    <source>
        <dbReference type="ARBA" id="ARBA00022912"/>
    </source>
</evidence>
<dbReference type="InterPro" id="IPR036412">
    <property type="entry name" value="HAD-like_sf"/>
</dbReference>
<proteinExistence type="inferred from homology"/>
<organism evidence="6 7">
    <name type="scientific">Flemingia macrophylla</name>
    <dbReference type="NCBI Taxonomy" id="520843"/>
    <lineage>
        <taxon>Eukaryota</taxon>
        <taxon>Viridiplantae</taxon>
        <taxon>Streptophyta</taxon>
        <taxon>Embryophyta</taxon>
        <taxon>Tracheophyta</taxon>
        <taxon>Spermatophyta</taxon>
        <taxon>Magnoliopsida</taxon>
        <taxon>eudicotyledons</taxon>
        <taxon>Gunneridae</taxon>
        <taxon>Pentapetalae</taxon>
        <taxon>rosids</taxon>
        <taxon>fabids</taxon>
        <taxon>Fabales</taxon>
        <taxon>Fabaceae</taxon>
        <taxon>Papilionoideae</taxon>
        <taxon>50 kb inversion clade</taxon>
        <taxon>NPAAA clade</taxon>
        <taxon>indigoferoid/millettioid clade</taxon>
        <taxon>Phaseoleae</taxon>
        <taxon>Flemingia</taxon>
    </lineage>
</organism>
<keyword evidence="2" id="KW-0904">Protein phosphatase</keyword>
<dbReference type="Gene3D" id="3.40.50.1000">
    <property type="entry name" value="HAD superfamily/HAD-like"/>
    <property type="match status" value="1"/>
</dbReference>
<evidence type="ECO:0000256" key="3">
    <source>
        <dbReference type="ARBA" id="ARBA00037324"/>
    </source>
</evidence>
<evidence type="ECO:0000259" key="5">
    <source>
        <dbReference type="PROSITE" id="PS50969"/>
    </source>
</evidence>
<evidence type="ECO:0000256" key="1">
    <source>
        <dbReference type="ARBA" id="ARBA00022801"/>
    </source>
</evidence>
<dbReference type="InterPro" id="IPR023214">
    <property type="entry name" value="HAD_sf"/>
</dbReference>
<name>A0ABD1MNE3_9FABA</name>
<dbReference type="Pfam" id="PF03031">
    <property type="entry name" value="NIF"/>
    <property type="match status" value="1"/>
</dbReference>
<comment type="similarity">
    <text evidence="4">Belongs to the CTDSPL2 family.</text>
</comment>
<dbReference type="SMART" id="SM00577">
    <property type="entry name" value="CPDc"/>
    <property type="match status" value="1"/>
</dbReference>
<evidence type="ECO:0000313" key="6">
    <source>
        <dbReference type="EMBL" id="KAL2337333.1"/>
    </source>
</evidence>
<gene>
    <name evidence="6" type="ORF">Fmac_011779</name>
</gene>
<dbReference type="NCBIfam" id="TIGR02251">
    <property type="entry name" value="HIF-SF_euk"/>
    <property type="match status" value="1"/>
</dbReference>
<dbReference type="PANTHER" id="PTHR12210">
    <property type="entry name" value="DULLARD PROTEIN PHOSPHATASE"/>
    <property type="match status" value="1"/>
</dbReference>
<feature type="domain" description="FCP1 homology" evidence="5">
    <location>
        <begin position="351"/>
        <end position="512"/>
    </location>
</feature>
<comment type="caution">
    <text evidence="6">The sequence shown here is derived from an EMBL/GenBank/DDBJ whole genome shotgun (WGS) entry which is preliminary data.</text>
</comment>
<keyword evidence="1" id="KW-0378">Hydrolase</keyword>
<reference evidence="6 7" key="1">
    <citation type="submission" date="2024-08" db="EMBL/GenBank/DDBJ databases">
        <title>Insights into the chromosomal genome structure of Flemingia macrophylla.</title>
        <authorList>
            <person name="Ding Y."/>
            <person name="Zhao Y."/>
            <person name="Bi W."/>
            <person name="Wu M."/>
            <person name="Zhao G."/>
            <person name="Gong Y."/>
            <person name="Li W."/>
            <person name="Zhang P."/>
        </authorList>
    </citation>
    <scope>NUCLEOTIDE SEQUENCE [LARGE SCALE GENOMIC DNA]</scope>
    <source>
        <strain evidence="6">DYQJB</strain>
        <tissue evidence="6">Leaf</tissue>
    </source>
</reference>
<evidence type="ECO:0000256" key="4">
    <source>
        <dbReference type="ARBA" id="ARBA00038355"/>
    </source>
</evidence>